<name>A0ACC6C832_9BURK</name>
<dbReference type="EMBL" id="JAPPUY010000001">
    <property type="protein sequence ID" value="MCY4744576.1"/>
    <property type="molecule type" value="Genomic_DNA"/>
</dbReference>
<proteinExistence type="predicted"/>
<comment type="caution">
    <text evidence="1">The sequence shown here is derived from an EMBL/GenBank/DDBJ whole genome shotgun (WGS) entry which is preliminary data.</text>
</comment>
<accession>A0ACC6C832</accession>
<protein>
    <submittedName>
        <fullName evidence="1">PEP-CTERM sorting domain-containing protein</fullName>
    </submittedName>
</protein>
<dbReference type="Proteomes" id="UP001076464">
    <property type="component" value="Unassembled WGS sequence"/>
</dbReference>
<organism evidence="1 2">
    <name type="scientific">Roseateles hydrophilus</name>
    <dbReference type="NCBI Taxonomy" id="2975054"/>
    <lineage>
        <taxon>Bacteria</taxon>
        <taxon>Pseudomonadati</taxon>
        <taxon>Pseudomonadota</taxon>
        <taxon>Betaproteobacteria</taxon>
        <taxon>Burkholderiales</taxon>
        <taxon>Sphaerotilaceae</taxon>
        <taxon>Roseateles</taxon>
    </lineage>
</organism>
<reference evidence="1" key="1">
    <citation type="submission" date="2022-08" db="EMBL/GenBank/DDBJ databases">
        <title>Genome sequencing of Pelomonas sp. UHG3.</title>
        <authorList>
            <person name="So Y."/>
        </authorList>
    </citation>
    <scope>NUCLEOTIDE SEQUENCE</scope>
    <source>
        <strain evidence="1">UHG3</strain>
    </source>
</reference>
<gene>
    <name evidence="1" type="ORF">NYO99_06285</name>
</gene>
<evidence type="ECO:0000313" key="1">
    <source>
        <dbReference type="EMBL" id="MCY4744576.1"/>
    </source>
</evidence>
<keyword evidence="2" id="KW-1185">Reference proteome</keyword>
<sequence>MLNLKAHAAIATLCLAGAAGAATTNGIANGGFEVVNGNQPVGWVGADSSAPVLSNDAHSGAHAMLLSVPGGFGGSGMLQDSVAHGGLAALTAANVGDTPVLSFWAKGDVSPTGNAKFGLSYIGDSGVLYDSGLQFFHGDLSTSTWKQFSFQAAAIPAGAKAVYLLINTAVGPLEGGRVNAVYIDDVQLTLTTAPVPEPETYALLIAGLGVVAAVARRRRA</sequence>
<evidence type="ECO:0000313" key="2">
    <source>
        <dbReference type="Proteomes" id="UP001076464"/>
    </source>
</evidence>